<gene>
    <name evidence="2" type="ORF">PXEA_LOCUS15906</name>
</gene>
<evidence type="ECO:0000313" key="3">
    <source>
        <dbReference type="Proteomes" id="UP000784294"/>
    </source>
</evidence>
<dbReference type="AlphaFoldDB" id="A0A3S5AKL0"/>
<sequence length="97" mass="10687">MSSPLTHPSPAVDCSQHGGSSIEPDSTVHVGTLGSPWACRLTSKWRSGKAKVRRVRICFPDNRLSLYDDLFNCSARFWRPQQNLVGTLLIPNAGHKA</sequence>
<protein>
    <submittedName>
        <fullName evidence="2">Uncharacterized protein</fullName>
    </submittedName>
</protein>
<proteinExistence type="predicted"/>
<feature type="region of interest" description="Disordered" evidence="1">
    <location>
        <begin position="1"/>
        <end position="27"/>
    </location>
</feature>
<keyword evidence="3" id="KW-1185">Reference proteome</keyword>
<dbReference type="Proteomes" id="UP000784294">
    <property type="component" value="Unassembled WGS sequence"/>
</dbReference>
<reference evidence="2" key="1">
    <citation type="submission" date="2018-11" db="EMBL/GenBank/DDBJ databases">
        <authorList>
            <consortium name="Pathogen Informatics"/>
        </authorList>
    </citation>
    <scope>NUCLEOTIDE SEQUENCE</scope>
</reference>
<dbReference type="EMBL" id="CAAALY010056571">
    <property type="protein sequence ID" value="VEL22466.1"/>
    <property type="molecule type" value="Genomic_DNA"/>
</dbReference>
<comment type="caution">
    <text evidence="2">The sequence shown here is derived from an EMBL/GenBank/DDBJ whole genome shotgun (WGS) entry which is preliminary data.</text>
</comment>
<accession>A0A3S5AKL0</accession>
<name>A0A3S5AKL0_9PLAT</name>
<organism evidence="2 3">
    <name type="scientific">Protopolystoma xenopodis</name>
    <dbReference type="NCBI Taxonomy" id="117903"/>
    <lineage>
        <taxon>Eukaryota</taxon>
        <taxon>Metazoa</taxon>
        <taxon>Spiralia</taxon>
        <taxon>Lophotrochozoa</taxon>
        <taxon>Platyhelminthes</taxon>
        <taxon>Monogenea</taxon>
        <taxon>Polyopisthocotylea</taxon>
        <taxon>Polystomatidea</taxon>
        <taxon>Polystomatidae</taxon>
        <taxon>Protopolystoma</taxon>
    </lineage>
</organism>
<evidence type="ECO:0000256" key="1">
    <source>
        <dbReference type="SAM" id="MobiDB-lite"/>
    </source>
</evidence>
<evidence type="ECO:0000313" key="2">
    <source>
        <dbReference type="EMBL" id="VEL22466.1"/>
    </source>
</evidence>